<evidence type="ECO:0000256" key="1">
    <source>
        <dbReference type="ARBA" id="ARBA00004123"/>
    </source>
</evidence>
<keyword evidence="3" id="KW-0540">Nuclease</keyword>
<dbReference type="OrthoDB" id="206335at2759"/>
<feature type="region of interest" description="Disordered" evidence="7">
    <location>
        <begin position="550"/>
        <end position="580"/>
    </location>
</feature>
<keyword evidence="5" id="KW-0269">Exonuclease</keyword>
<dbReference type="InterPro" id="IPR034922">
    <property type="entry name" value="REX1-like_exo"/>
</dbReference>
<evidence type="ECO:0000256" key="4">
    <source>
        <dbReference type="ARBA" id="ARBA00022801"/>
    </source>
</evidence>
<evidence type="ECO:0000259" key="8">
    <source>
        <dbReference type="SMART" id="SM00479"/>
    </source>
</evidence>
<dbReference type="Gene3D" id="3.30.420.10">
    <property type="entry name" value="Ribonuclease H-like superfamily/Ribonuclease H"/>
    <property type="match status" value="1"/>
</dbReference>
<feature type="compositionally biased region" description="Low complexity" evidence="7">
    <location>
        <begin position="552"/>
        <end position="580"/>
    </location>
</feature>
<evidence type="ECO:0000256" key="7">
    <source>
        <dbReference type="SAM" id="MobiDB-lite"/>
    </source>
</evidence>
<dbReference type="FunCoup" id="A0A1Y2G5N9">
    <property type="interactions" value="309"/>
</dbReference>
<dbReference type="GO" id="GO:0003676">
    <property type="term" value="F:nucleic acid binding"/>
    <property type="evidence" value="ECO:0007669"/>
    <property type="project" value="InterPro"/>
</dbReference>
<protein>
    <recommendedName>
        <fullName evidence="8">Exonuclease domain-containing protein</fullName>
    </recommendedName>
</protein>
<feature type="region of interest" description="Disordered" evidence="7">
    <location>
        <begin position="1"/>
        <end position="100"/>
    </location>
</feature>
<dbReference type="GO" id="GO:0005634">
    <property type="term" value="C:nucleus"/>
    <property type="evidence" value="ECO:0007669"/>
    <property type="project" value="UniProtKB-SubCell"/>
</dbReference>
<gene>
    <name evidence="9" type="ORF">BCR35DRAFT_299409</name>
</gene>
<sequence length="674" mass="73901">MTQSPGEPRKKKAKTDKLNKATASNSDSAPLLPSPAQKKRKLAEDEEQSTTVAEDVGESVEVTAEGTAAEKELTKAEKGKAKKRRKEEQRALENPPSFSFDTRGFKGGRMIQVKDVRDFILHLLSDEKAQQWLYVANKRNVRRVVAVMAPGITAPTLGIPQPAYSANLPFGLALPAPTTSAEGETTTPTSLLPVFQSLFSHACPTRAPGEKNKMHSCYQAFTNCPLTGGEKDRREKARKEQAQLSKTNDPSIYLLTAEQMTEQAYPETFTFEDWKRADGWIEAPWKKAAPGVKKVLCLTEDGSELTRVSVVDSTGKRIYDSLVKPDKPILDYLTRYSGLNAETLAPVTTKLVDIQKDLTALIDYNTILIGHSLECDLRVIKLVHSYVIDTSVVYQHPRGPPFKASLKWLAQKWLKREIQNAVAGDASVGGHDSEEDARTCVDLLNLKMQKGPGFGEFTNDQETIFERISRGPEGKSTAVVDHGAPGQWHGAKAKTAIACTNDEEVLQGMLSSIEGHDFTIGRFMDLSHTLGWSQPSNAVLGRNSANLPGINSSATTPSTPLATDGALTPSLPESTTPTTPSPADILAAHASLNARLSALHAALPPLTALILFTGHGDPQEMARLTAKKAKFDRLWKTVKQSEIAREDRWMEEDDRKLVDEVEKCRAGLSFYCMK</sequence>
<organism evidence="9 10">
    <name type="scientific">Leucosporidium creatinivorum</name>
    <dbReference type="NCBI Taxonomy" id="106004"/>
    <lineage>
        <taxon>Eukaryota</taxon>
        <taxon>Fungi</taxon>
        <taxon>Dikarya</taxon>
        <taxon>Basidiomycota</taxon>
        <taxon>Pucciniomycotina</taxon>
        <taxon>Microbotryomycetes</taxon>
        <taxon>Leucosporidiales</taxon>
        <taxon>Leucosporidium</taxon>
    </lineage>
</organism>
<dbReference type="SMART" id="SM00479">
    <property type="entry name" value="EXOIII"/>
    <property type="match status" value="1"/>
</dbReference>
<dbReference type="CDD" id="cd06145">
    <property type="entry name" value="REX1_like"/>
    <property type="match status" value="1"/>
</dbReference>
<dbReference type="AlphaFoldDB" id="A0A1Y2G5N9"/>
<dbReference type="GO" id="GO:0004527">
    <property type="term" value="F:exonuclease activity"/>
    <property type="evidence" value="ECO:0007669"/>
    <property type="project" value="UniProtKB-KW"/>
</dbReference>
<keyword evidence="6" id="KW-0539">Nucleus</keyword>
<dbReference type="EMBL" id="MCGR01000003">
    <property type="protein sequence ID" value="ORY90821.1"/>
    <property type="molecule type" value="Genomic_DNA"/>
</dbReference>
<reference evidence="9 10" key="1">
    <citation type="submission" date="2016-07" db="EMBL/GenBank/DDBJ databases">
        <title>Pervasive Adenine N6-methylation of Active Genes in Fungi.</title>
        <authorList>
            <consortium name="DOE Joint Genome Institute"/>
            <person name="Mondo S.J."/>
            <person name="Dannebaum R.O."/>
            <person name="Kuo R.C."/>
            <person name="Labutti K."/>
            <person name="Haridas S."/>
            <person name="Kuo A."/>
            <person name="Salamov A."/>
            <person name="Ahrendt S.R."/>
            <person name="Lipzen A."/>
            <person name="Sullivan W."/>
            <person name="Andreopoulos W.B."/>
            <person name="Clum A."/>
            <person name="Lindquist E."/>
            <person name="Daum C."/>
            <person name="Ramamoorthy G.K."/>
            <person name="Gryganskyi A."/>
            <person name="Culley D."/>
            <person name="Magnuson J.K."/>
            <person name="James T.Y."/>
            <person name="O'Malley M.A."/>
            <person name="Stajich J.E."/>
            <person name="Spatafora J.W."/>
            <person name="Visel A."/>
            <person name="Grigoriev I.V."/>
        </authorList>
    </citation>
    <scope>NUCLEOTIDE SEQUENCE [LARGE SCALE GENOMIC DNA]</scope>
    <source>
        <strain evidence="9 10">62-1032</strain>
    </source>
</reference>
<comment type="caution">
    <text evidence="9">The sequence shown here is derived from an EMBL/GenBank/DDBJ whole genome shotgun (WGS) entry which is preliminary data.</text>
</comment>
<name>A0A1Y2G5N9_9BASI</name>
<dbReference type="InterPro" id="IPR047021">
    <property type="entry name" value="REXO1/3/4-like"/>
</dbReference>
<evidence type="ECO:0000256" key="3">
    <source>
        <dbReference type="ARBA" id="ARBA00022722"/>
    </source>
</evidence>
<keyword evidence="4" id="KW-0378">Hydrolase</keyword>
<evidence type="ECO:0000313" key="10">
    <source>
        <dbReference type="Proteomes" id="UP000193467"/>
    </source>
</evidence>
<dbReference type="Proteomes" id="UP000193467">
    <property type="component" value="Unassembled WGS sequence"/>
</dbReference>
<proteinExistence type="inferred from homology"/>
<dbReference type="PANTHER" id="PTHR12801">
    <property type="entry name" value="RNA EXONUCLEASE REXO1 / RECO3 FAMILY MEMBER-RELATED"/>
    <property type="match status" value="1"/>
</dbReference>
<dbReference type="STRING" id="106004.A0A1Y2G5N9"/>
<dbReference type="InterPro" id="IPR036397">
    <property type="entry name" value="RNaseH_sf"/>
</dbReference>
<dbReference type="InterPro" id="IPR013520">
    <property type="entry name" value="Ribonucl_H"/>
</dbReference>
<keyword evidence="10" id="KW-1185">Reference proteome</keyword>
<evidence type="ECO:0000256" key="6">
    <source>
        <dbReference type="ARBA" id="ARBA00023242"/>
    </source>
</evidence>
<feature type="compositionally biased region" description="Basic and acidic residues" evidence="7">
    <location>
        <begin position="68"/>
        <end position="79"/>
    </location>
</feature>
<dbReference type="GO" id="GO:0010629">
    <property type="term" value="P:negative regulation of gene expression"/>
    <property type="evidence" value="ECO:0007669"/>
    <property type="project" value="UniProtKB-ARBA"/>
</dbReference>
<comment type="subcellular location">
    <subcellularLocation>
        <location evidence="1">Nucleus</location>
    </subcellularLocation>
</comment>
<accession>A0A1Y2G5N9</accession>
<evidence type="ECO:0000256" key="2">
    <source>
        <dbReference type="ARBA" id="ARBA00006357"/>
    </source>
</evidence>
<dbReference type="FunFam" id="3.30.420.10:FF:000031">
    <property type="entry name" value="RNA exonuclease 1"/>
    <property type="match status" value="1"/>
</dbReference>
<feature type="domain" description="Exonuclease" evidence="8">
    <location>
        <begin position="294"/>
        <end position="453"/>
    </location>
</feature>
<dbReference type="InParanoid" id="A0A1Y2G5N9"/>
<evidence type="ECO:0000313" key="9">
    <source>
        <dbReference type="EMBL" id="ORY90821.1"/>
    </source>
</evidence>
<dbReference type="InterPro" id="IPR012337">
    <property type="entry name" value="RNaseH-like_sf"/>
</dbReference>
<dbReference type="PANTHER" id="PTHR12801:SF115">
    <property type="entry name" value="FI18136P1-RELATED"/>
    <property type="match status" value="1"/>
</dbReference>
<evidence type="ECO:0000256" key="5">
    <source>
        <dbReference type="ARBA" id="ARBA00022839"/>
    </source>
</evidence>
<dbReference type="SUPFAM" id="SSF53098">
    <property type="entry name" value="Ribonuclease H-like"/>
    <property type="match status" value="1"/>
</dbReference>
<comment type="similarity">
    <text evidence="2">Belongs to the REXO1/REXO3 family.</text>
</comment>